<evidence type="ECO:0000256" key="6">
    <source>
        <dbReference type="SAM" id="Coils"/>
    </source>
</evidence>
<evidence type="ECO:0000256" key="1">
    <source>
        <dbReference type="ARBA" id="ARBA00008045"/>
    </source>
</evidence>
<evidence type="ECO:0000256" key="3">
    <source>
        <dbReference type="ARBA" id="ARBA00023186"/>
    </source>
</evidence>
<organism evidence="7 8">
    <name type="scientific">Trichogramma kaykai</name>
    <dbReference type="NCBI Taxonomy" id="54128"/>
    <lineage>
        <taxon>Eukaryota</taxon>
        <taxon>Metazoa</taxon>
        <taxon>Ecdysozoa</taxon>
        <taxon>Arthropoda</taxon>
        <taxon>Hexapoda</taxon>
        <taxon>Insecta</taxon>
        <taxon>Pterygota</taxon>
        <taxon>Neoptera</taxon>
        <taxon>Endopterygota</taxon>
        <taxon>Hymenoptera</taxon>
        <taxon>Apocrita</taxon>
        <taxon>Proctotrupomorpha</taxon>
        <taxon>Chalcidoidea</taxon>
        <taxon>Trichogrammatidae</taxon>
        <taxon>Trichogramma</taxon>
    </lineage>
</organism>
<protein>
    <recommendedName>
        <fullName evidence="5">Prefoldin subunit 4</fullName>
    </recommendedName>
</protein>
<dbReference type="PIRSF" id="PIRSF016477">
    <property type="entry name" value="Prefoldin_subunit_4"/>
    <property type="match status" value="1"/>
</dbReference>
<comment type="function">
    <text evidence="4 5">Binds specifically to cytosolic chaperonin (c-CPN) and transfers target proteins to it. Binds to nascent polypeptide chain and promotes folding in an environment in which there are many competing pathways for nonnative proteins.</text>
</comment>
<dbReference type="AlphaFoldDB" id="A0ABD2XII9"/>
<evidence type="ECO:0000256" key="4">
    <source>
        <dbReference type="ARBA" id="ARBA00024667"/>
    </source>
</evidence>
<proteinExistence type="inferred from homology"/>
<dbReference type="CDD" id="cd23165">
    <property type="entry name" value="Prefoldin_4"/>
    <property type="match status" value="1"/>
</dbReference>
<comment type="caution">
    <text evidence="7">The sequence shown here is derived from an EMBL/GenBank/DDBJ whole genome shotgun (WGS) entry which is preliminary data.</text>
</comment>
<dbReference type="InterPro" id="IPR009053">
    <property type="entry name" value="Prefoldin"/>
</dbReference>
<comment type="subunit">
    <text evidence="2 5">Heterohexamer of two PFD-alpha type and four PFD-beta type subunits.</text>
</comment>
<dbReference type="SUPFAM" id="SSF46579">
    <property type="entry name" value="Prefoldin"/>
    <property type="match status" value="1"/>
</dbReference>
<comment type="similarity">
    <text evidence="1 5">Belongs to the prefoldin subunit beta family.</text>
</comment>
<keyword evidence="6" id="KW-0175">Coiled coil</keyword>
<keyword evidence="3 5" id="KW-0143">Chaperone</keyword>
<name>A0ABD2XII9_9HYME</name>
<evidence type="ECO:0000313" key="8">
    <source>
        <dbReference type="Proteomes" id="UP001627154"/>
    </source>
</evidence>
<gene>
    <name evidence="7" type="ORF">TKK_002717</name>
</gene>
<accession>A0ABD2XII9</accession>
<dbReference type="PANTHER" id="PTHR21100:SF9">
    <property type="entry name" value="PREFOLDIN SUBUNIT 4"/>
    <property type="match status" value="1"/>
</dbReference>
<dbReference type="InterPro" id="IPR002777">
    <property type="entry name" value="PFD_beta-like"/>
</dbReference>
<keyword evidence="8" id="KW-1185">Reference proteome</keyword>
<dbReference type="FunFam" id="1.10.287.370:FF:000005">
    <property type="entry name" value="Prefoldin subunit 4"/>
    <property type="match status" value="1"/>
</dbReference>
<dbReference type="GO" id="GO:0006457">
    <property type="term" value="P:protein folding"/>
    <property type="evidence" value="ECO:0007669"/>
    <property type="project" value="UniProtKB-UniRule"/>
</dbReference>
<feature type="coiled-coil region" evidence="6">
    <location>
        <begin position="90"/>
        <end position="117"/>
    </location>
</feature>
<evidence type="ECO:0000256" key="2">
    <source>
        <dbReference type="ARBA" id="ARBA00011695"/>
    </source>
</evidence>
<dbReference type="PANTHER" id="PTHR21100">
    <property type="entry name" value="PREFOLDIN SUBUNIT 4"/>
    <property type="match status" value="1"/>
</dbReference>
<dbReference type="Proteomes" id="UP001627154">
    <property type="component" value="Unassembled WGS sequence"/>
</dbReference>
<dbReference type="GO" id="GO:0005737">
    <property type="term" value="C:cytoplasm"/>
    <property type="evidence" value="ECO:0007669"/>
    <property type="project" value="UniProtKB-ARBA"/>
</dbReference>
<dbReference type="Pfam" id="PF01920">
    <property type="entry name" value="Prefoldin_2"/>
    <property type="match status" value="1"/>
</dbReference>
<dbReference type="GO" id="GO:0016272">
    <property type="term" value="C:prefoldin complex"/>
    <property type="evidence" value="ECO:0007669"/>
    <property type="project" value="UniProtKB-UniRule"/>
</dbReference>
<evidence type="ECO:0000256" key="5">
    <source>
        <dbReference type="PIRNR" id="PIRNR016477"/>
    </source>
</evidence>
<reference evidence="7 8" key="1">
    <citation type="journal article" date="2024" name="bioRxiv">
        <title>A reference genome for Trichogramma kaykai: A tiny desert-dwelling parasitoid wasp with competing sex-ratio distorters.</title>
        <authorList>
            <person name="Culotta J."/>
            <person name="Lindsey A.R."/>
        </authorList>
    </citation>
    <scope>NUCLEOTIDE SEQUENCE [LARGE SCALE GENOMIC DNA]</scope>
    <source>
        <strain evidence="7 8">KSX58</strain>
    </source>
</reference>
<dbReference type="EMBL" id="JBJJXI010000023">
    <property type="protein sequence ID" value="KAL3404669.1"/>
    <property type="molecule type" value="Genomic_DNA"/>
</dbReference>
<feature type="coiled-coil region" evidence="6">
    <location>
        <begin position="26"/>
        <end position="53"/>
    </location>
</feature>
<sequence length="134" mass="15597">MASRTEIKSDSDVHISFEDQQKINRFARLNAKLEDYKDELRLAQNDLQNINDAVSEIELFDDDVQIPYHLGEVFVHENLDQTQVYLEDAKKEKESDIKDLESKCKALETLMSDLKTQLYAKFGKANINLENEEE</sequence>
<evidence type="ECO:0000313" key="7">
    <source>
        <dbReference type="EMBL" id="KAL3404669.1"/>
    </source>
</evidence>
<dbReference type="InterPro" id="IPR016661">
    <property type="entry name" value="PFDN4"/>
</dbReference>
<dbReference type="Gene3D" id="1.10.287.370">
    <property type="match status" value="1"/>
</dbReference>